<feature type="repeat" description="WD" evidence="3">
    <location>
        <begin position="357"/>
        <end position="400"/>
    </location>
</feature>
<dbReference type="InterPro" id="IPR019775">
    <property type="entry name" value="WD40_repeat_CS"/>
</dbReference>
<evidence type="ECO:0000256" key="1">
    <source>
        <dbReference type="ARBA" id="ARBA00022574"/>
    </source>
</evidence>
<dbReference type="AlphaFoldDB" id="X6NB28"/>
<reference evidence="5 6" key="1">
    <citation type="journal article" date="2013" name="Curr. Biol.">
        <title>The Genome of the Foraminiferan Reticulomyxa filosa.</title>
        <authorList>
            <person name="Glockner G."/>
            <person name="Hulsmann N."/>
            <person name="Schleicher M."/>
            <person name="Noegel A.A."/>
            <person name="Eichinger L."/>
            <person name="Gallinger C."/>
            <person name="Pawlowski J."/>
            <person name="Sierra R."/>
            <person name="Euteneuer U."/>
            <person name="Pillet L."/>
            <person name="Moustafa A."/>
            <person name="Platzer M."/>
            <person name="Groth M."/>
            <person name="Szafranski K."/>
            <person name="Schliwa M."/>
        </authorList>
    </citation>
    <scope>NUCLEOTIDE SEQUENCE [LARGE SCALE GENOMIC DNA]</scope>
</reference>
<feature type="coiled-coil region" evidence="4">
    <location>
        <begin position="51"/>
        <end position="131"/>
    </location>
</feature>
<evidence type="ECO:0000256" key="3">
    <source>
        <dbReference type="PROSITE-ProRule" id="PRU00221"/>
    </source>
</evidence>
<feature type="repeat" description="WD" evidence="3">
    <location>
        <begin position="330"/>
        <end position="356"/>
    </location>
</feature>
<dbReference type="InterPro" id="IPR036322">
    <property type="entry name" value="WD40_repeat_dom_sf"/>
</dbReference>
<dbReference type="PROSITE" id="PS50294">
    <property type="entry name" value="WD_REPEATS_REGION"/>
    <property type="match status" value="5"/>
</dbReference>
<feature type="repeat" description="WD" evidence="3">
    <location>
        <begin position="155"/>
        <end position="198"/>
    </location>
</feature>
<comment type="caution">
    <text evidence="5">The sequence shown here is derived from an EMBL/GenBank/DDBJ whole genome shotgun (WGS) entry which is preliminary data.</text>
</comment>
<dbReference type="PROSITE" id="PS00678">
    <property type="entry name" value="WD_REPEATS_1"/>
    <property type="match status" value="4"/>
</dbReference>
<evidence type="ECO:0000256" key="4">
    <source>
        <dbReference type="SAM" id="Coils"/>
    </source>
</evidence>
<protein>
    <submittedName>
        <fullName evidence="5">G-protein beta WD-40 repeats containing protein</fullName>
    </submittedName>
</protein>
<feature type="non-terminal residue" evidence="5">
    <location>
        <position position="1"/>
    </location>
</feature>
<dbReference type="Gene3D" id="2.130.10.10">
    <property type="entry name" value="YVTN repeat-like/Quinoprotein amine dehydrogenase"/>
    <property type="match status" value="2"/>
</dbReference>
<dbReference type="InterPro" id="IPR001680">
    <property type="entry name" value="WD40_rpt"/>
</dbReference>
<evidence type="ECO:0000313" key="5">
    <source>
        <dbReference type="EMBL" id="ETO22959.1"/>
    </source>
</evidence>
<dbReference type="PANTHER" id="PTHR19848:SF8">
    <property type="entry name" value="F-BOX AND WD REPEAT DOMAIN CONTAINING 7"/>
    <property type="match status" value="1"/>
</dbReference>
<dbReference type="Pfam" id="PF00400">
    <property type="entry name" value="WD40"/>
    <property type="match status" value="6"/>
</dbReference>
<dbReference type="Proteomes" id="UP000023152">
    <property type="component" value="Unassembled WGS sequence"/>
</dbReference>
<organism evidence="5 6">
    <name type="scientific">Reticulomyxa filosa</name>
    <dbReference type="NCBI Taxonomy" id="46433"/>
    <lineage>
        <taxon>Eukaryota</taxon>
        <taxon>Sar</taxon>
        <taxon>Rhizaria</taxon>
        <taxon>Retaria</taxon>
        <taxon>Foraminifera</taxon>
        <taxon>Monothalamids</taxon>
        <taxon>Reticulomyxidae</taxon>
        <taxon>Reticulomyxa</taxon>
    </lineage>
</organism>
<keyword evidence="1 3" id="KW-0853">WD repeat</keyword>
<dbReference type="EMBL" id="ASPP01010331">
    <property type="protein sequence ID" value="ETO22959.1"/>
    <property type="molecule type" value="Genomic_DNA"/>
</dbReference>
<dbReference type="SMART" id="SM00320">
    <property type="entry name" value="WD40"/>
    <property type="match status" value="7"/>
</dbReference>
<keyword evidence="2" id="KW-0677">Repeat</keyword>
<evidence type="ECO:0000313" key="6">
    <source>
        <dbReference type="Proteomes" id="UP000023152"/>
    </source>
</evidence>
<name>X6NB28_RETFI</name>
<dbReference type="SUPFAM" id="SSF50978">
    <property type="entry name" value="WD40 repeat-like"/>
    <property type="match status" value="1"/>
</dbReference>
<dbReference type="PANTHER" id="PTHR19848">
    <property type="entry name" value="WD40 REPEAT PROTEIN"/>
    <property type="match status" value="1"/>
</dbReference>
<accession>X6NB28</accession>
<sequence length="500" mass="57066">EEIKRLQLENKQLKLQIQVNGNKSQDNALSFLNDNSNPNQHLQSQVIQGEMEKYRQQLQLKDDEIKKIQRSYQQDVLKLRGDLEMVKKDCVEKETLLCQHDKLLKSLQNKNNELTQNYQKLFDEQKEQTNNESWHSPDHTVQLDSFRTTKLFKTLSGHSSYVWSIEYSRFNRDQYLCSGSHDKTICVWDAHAAKLLKTFTGHSSIVHCLKFSPYHYYSQHNDNRGLILCSASNDKTIRFWNIETGKEILGFSKHAGGVCGIQFSSFCCGRYLCSGSTDSNIHLWDVATSKLLHILNGHTKTICCVEFSPLQNNNKIVDNNHNGIGIIGGSGYTICSGSYDQTIRLWDVETTRPLTVLKGHDSTIWTVKYSRIGTNATICSGSQDKTIRLWDIRTNKDVQIFKGHTNDVNCVEYSPFQSNDVDTIICSGSSDNTICFWDTRTTKQLYEIKGNDGDGGIYCLQFSSFDNQVKTNQSDNGNTNSYCGYSLCYGSRSGNIRLWK</sequence>
<feature type="repeat" description="WD" evidence="3">
    <location>
        <begin position="401"/>
        <end position="447"/>
    </location>
</feature>
<dbReference type="InterPro" id="IPR020472">
    <property type="entry name" value="WD40_PAC1"/>
</dbReference>
<feature type="repeat" description="WD" evidence="3">
    <location>
        <begin position="251"/>
        <end position="294"/>
    </location>
</feature>
<keyword evidence="4" id="KW-0175">Coiled coil</keyword>
<dbReference type="PRINTS" id="PR00320">
    <property type="entry name" value="GPROTEINBRPT"/>
</dbReference>
<feature type="repeat" description="WD" evidence="3">
    <location>
        <begin position="199"/>
        <end position="250"/>
    </location>
</feature>
<gene>
    <name evidence="5" type="ORF">RFI_14229</name>
</gene>
<keyword evidence="6" id="KW-1185">Reference proteome</keyword>
<dbReference type="PROSITE" id="PS50082">
    <property type="entry name" value="WD_REPEATS_2"/>
    <property type="match status" value="6"/>
</dbReference>
<proteinExistence type="predicted"/>
<dbReference type="CDD" id="cd00200">
    <property type="entry name" value="WD40"/>
    <property type="match status" value="1"/>
</dbReference>
<dbReference type="InterPro" id="IPR015943">
    <property type="entry name" value="WD40/YVTN_repeat-like_dom_sf"/>
</dbReference>
<evidence type="ECO:0000256" key="2">
    <source>
        <dbReference type="ARBA" id="ARBA00022737"/>
    </source>
</evidence>